<dbReference type="CDD" id="cd17792">
    <property type="entry name" value="CtkA"/>
    <property type="match status" value="1"/>
</dbReference>
<dbReference type="PATRIC" id="fig|742738.3.peg.4321"/>
<evidence type="ECO:0000256" key="1">
    <source>
        <dbReference type="ARBA" id="ARBA00022679"/>
    </source>
</evidence>
<feature type="domain" description="HipA-like C-terminal" evidence="3">
    <location>
        <begin position="27"/>
        <end position="195"/>
    </location>
</feature>
<sequence>MIDFTNLPRRNKTYGGANGSKRSVIYQDEQYMLKFPPHPSRNRDMSYANSCLSEYLGCHIFALAGIPVQETLLGTYTYQGKEKIVVACKDFTSPGVVLQDFASMKNQVIDSERNGYGTELDDILFSIHEQPAIDPKELEERFWDMFIVDALIGNWDRHNGNWGVLYDTVRDMVALAPVFDCGSCLYPQLDEGKMQAVLNDPREMDFRVYEIPLSGIKQQDKKIRYFDFLSSLEYEGCNAALKRIGPRLHMEQICRLIDETPCLSGLQRRFYKEILALRKERIIDYSLQRLQERERSMLPGHTKKPSRDTER</sequence>
<gene>
    <name evidence="4" type="ORF">HMPREF9460_04211</name>
</gene>
<evidence type="ECO:0000313" key="4">
    <source>
        <dbReference type="EMBL" id="KGF51811.1"/>
    </source>
</evidence>
<dbReference type="RefSeq" id="WP_033118044.1">
    <property type="nucleotide sequence ID" value="NZ_KN174172.1"/>
</dbReference>
<dbReference type="HOGENOM" id="CLU_076579_1_0_9"/>
<evidence type="ECO:0000256" key="2">
    <source>
        <dbReference type="ARBA" id="ARBA00022777"/>
    </source>
</evidence>
<dbReference type="eggNOG" id="COG3550">
    <property type="taxonomic scope" value="Bacteria"/>
</dbReference>
<name>A0A096AYP5_FLAPL</name>
<keyword evidence="5" id="KW-1185">Reference proteome</keyword>
<dbReference type="InterPro" id="IPR012893">
    <property type="entry name" value="HipA-like_C"/>
</dbReference>
<dbReference type="Pfam" id="PF07804">
    <property type="entry name" value="HipA_C"/>
    <property type="match status" value="1"/>
</dbReference>
<evidence type="ECO:0000313" key="5">
    <source>
        <dbReference type="Proteomes" id="UP000029585"/>
    </source>
</evidence>
<organism evidence="4 5">
    <name type="scientific">Flavonifractor plautii 1_3_50AFAA</name>
    <dbReference type="NCBI Taxonomy" id="742738"/>
    <lineage>
        <taxon>Bacteria</taxon>
        <taxon>Bacillati</taxon>
        <taxon>Bacillota</taxon>
        <taxon>Clostridia</taxon>
        <taxon>Eubacteriales</taxon>
        <taxon>Oscillospiraceae</taxon>
        <taxon>Flavonifractor</taxon>
    </lineage>
</organism>
<protein>
    <recommendedName>
        <fullName evidence="3">HipA-like C-terminal domain-containing protein</fullName>
    </recommendedName>
</protein>
<dbReference type="EMBL" id="ADLO01000137">
    <property type="protein sequence ID" value="KGF51811.1"/>
    <property type="molecule type" value="Genomic_DNA"/>
</dbReference>
<dbReference type="Gene3D" id="3.30.200.120">
    <property type="match status" value="1"/>
</dbReference>
<accession>A0A096AYP5</accession>
<evidence type="ECO:0000259" key="3">
    <source>
        <dbReference type="Pfam" id="PF07804"/>
    </source>
</evidence>
<dbReference type="GO" id="GO:0016301">
    <property type="term" value="F:kinase activity"/>
    <property type="evidence" value="ECO:0007669"/>
    <property type="project" value="UniProtKB-KW"/>
</dbReference>
<keyword evidence="2" id="KW-0418">Kinase</keyword>
<reference evidence="4 5" key="1">
    <citation type="submission" date="2011-08" db="EMBL/GenBank/DDBJ databases">
        <title>The Genome Sequence of Clostridium orbiscindens 1_3_50AFAA.</title>
        <authorList>
            <consortium name="The Broad Institute Genome Sequencing Platform"/>
            <person name="Earl A."/>
            <person name="Ward D."/>
            <person name="Feldgarden M."/>
            <person name="Gevers D."/>
            <person name="Daigneault M."/>
            <person name="Strauss J."/>
            <person name="Allen-Vercoe E."/>
            <person name="Young S.K."/>
            <person name="Zeng Q."/>
            <person name="Gargeya S."/>
            <person name="Fitzgerald M."/>
            <person name="Haas B."/>
            <person name="Abouelleil A."/>
            <person name="Alvarado L."/>
            <person name="Arachchi H.M."/>
            <person name="Berlin A."/>
            <person name="Brown A."/>
            <person name="Chapman S.B."/>
            <person name="Chen Z."/>
            <person name="Dunbar C."/>
            <person name="Freedman E."/>
            <person name="Gearin G."/>
            <person name="Gellesch M."/>
            <person name="Goldberg J."/>
            <person name="Griggs A."/>
            <person name="Gujja S."/>
            <person name="Heiman D."/>
            <person name="Howarth C."/>
            <person name="Larson L."/>
            <person name="Lui A."/>
            <person name="MacDonald P.J.P."/>
            <person name="Montmayeur A."/>
            <person name="Murphy C."/>
            <person name="Neiman D."/>
            <person name="Pearson M."/>
            <person name="Priest M."/>
            <person name="Roberts A."/>
            <person name="Saif S."/>
            <person name="Shea T."/>
            <person name="Shenoy N."/>
            <person name="Sisk P."/>
            <person name="Stolte C."/>
            <person name="Sykes S."/>
            <person name="Wortman J."/>
            <person name="Nusbaum C."/>
            <person name="Birren B."/>
        </authorList>
    </citation>
    <scope>NUCLEOTIDE SEQUENCE [LARGE SCALE GENOMIC DNA]</scope>
    <source>
        <strain evidence="4 5">1_3_50AFAA</strain>
    </source>
</reference>
<dbReference type="Gene3D" id="1.10.1070.20">
    <property type="match status" value="1"/>
</dbReference>
<keyword evidence="1" id="KW-0808">Transferase</keyword>
<dbReference type="Proteomes" id="UP000029585">
    <property type="component" value="Unassembled WGS sequence"/>
</dbReference>
<comment type="caution">
    <text evidence="4">The sequence shown here is derived from an EMBL/GenBank/DDBJ whole genome shotgun (WGS) entry which is preliminary data.</text>
</comment>
<dbReference type="AlphaFoldDB" id="A0A096AYP5"/>
<proteinExistence type="predicted"/>